<evidence type="ECO:0000313" key="2">
    <source>
        <dbReference type="Proteomes" id="UP000075809"/>
    </source>
</evidence>
<proteinExistence type="predicted"/>
<reference evidence="1 2" key="1">
    <citation type="submission" date="2015-09" db="EMBL/GenBank/DDBJ databases">
        <title>Trachymyrmex zeteki WGS genome.</title>
        <authorList>
            <person name="Nygaard S."/>
            <person name="Hu H."/>
            <person name="Boomsma J."/>
            <person name="Zhang G."/>
        </authorList>
    </citation>
    <scope>NUCLEOTIDE SEQUENCE [LARGE SCALE GENOMIC DNA]</scope>
    <source>
        <strain evidence="1">Tzet28-1</strain>
        <tissue evidence="1">Whole body</tissue>
    </source>
</reference>
<evidence type="ECO:0000313" key="1">
    <source>
        <dbReference type="EMBL" id="KYQ56296.1"/>
    </source>
</evidence>
<dbReference type="EMBL" id="KQ982446">
    <property type="protein sequence ID" value="KYQ56296.1"/>
    <property type="molecule type" value="Genomic_DNA"/>
</dbReference>
<protein>
    <submittedName>
        <fullName evidence="1">Uncharacterized protein</fullName>
    </submittedName>
</protein>
<dbReference type="Proteomes" id="UP000075809">
    <property type="component" value="Unassembled WGS sequence"/>
</dbReference>
<dbReference type="AlphaFoldDB" id="A0A151X7E5"/>
<keyword evidence="2" id="KW-1185">Reference proteome</keyword>
<sequence length="129" mass="14145">MPDAGVDQSDDGPAWVVSPSGLCRTVRASSRVPYGTWCVSGTALELISVFKRTSYYYCGCRTYIAQKKLRDFTIKSNECTARGSTASNLSHWPSPVPYDAGLDGATDHLYSRGSKKRKTPVERTTCVII</sequence>
<organism evidence="1 2">
    <name type="scientific">Mycetomoellerius zeteki</name>
    <dbReference type="NCBI Taxonomy" id="64791"/>
    <lineage>
        <taxon>Eukaryota</taxon>
        <taxon>Metazoa</taxon>
        <taxon>Ecdysozoa</taxon>
        <taxon>Arthropoda</taxon>
        <taxon>Hexapoda</taxon>
        <taxon>Insecta</taxon>
        <taxon>Pterygota</taxon>
        <taxon>Neoptera</taxon>
        <taxon>Endopterygota</taxon>
        <taxon>Hymenoptera</taxon>
        <taxon>Apocrita</taxon>
        <taxon>Aculeata</taxon>
        <taxon>Formicoidea</taxon>
        <taxon>Formicidae</taxon>
        <taxon>Myrmicinae</taxon>
        <taxon>Mycetomoellerius</taxon>
    </lineage>
</organism>
<gene>
    <name evidence="1" type="ORF">ALC60_04703</name>
</gene>
<name>A0A151X7E5_9HYME</name>
<accession>A0A151X7E5</accession>